<evidence type="ECO:0000256" key="15">
    <source>
        <dbReference type="SAM" id="Phobius"/>
    </source>
</evidence>
<dbReference type="PANTHER" id="PTHR45897:SF4">
    <property type="entry name" value="HIGH-AFFINITY CHOLINE TRANSPORTER 1"/>
    <property type="match status" value="1"/>
</dbReference>
<feature type="transmembrane region" description="Helical" evidence="15">
    <location>
        <begin position="340"/>
        <end position="361"/>
    </location>
</feature>
<keyword evidence="11" id="KW-0325">Glycoprotein</keyword>
<evidence type="ECO:0000313" key="16">
    <source>
        <dbReference type="Proteomes" id="UP001165740"/>
    </source>
</evidence>
<feature type="transmembrane region" description="Helical" evidence="15">
    <location>
        <begin position="160"/>
        <end position="180"/>
    </location>
</feature>
<gene>
    <name evidence="17 18" type="primary">LOC106056034</name>
</gene>
<keyword evidence="16" id="KW-1185">Reference proteome</keyword>
<keyword evidence="8" id="KW-0915">Sodium</keyword>
<dbReference type="Pfam" id="PF00474">
    <property type="entry name" value="SSF"/>
    <property type="match status" value="1"/>
</dbReference>
<feature type="transmembrane region" description="Helical" evidence="15">
    <location>
        <begin position="266"/>
        <end position="290"/>
    </location>
</feature>
<protein>
    <submittedName>
        <fullName evidence="17 18">High-affinity choline transporter 1-like isoform X1</fullName>
    </submittedName>
</protein>
<dbReference type="RefSeq" id="XP_055874831.1">
    <property type="nucleotide sequence ID" value="XM_056018856.1"/>
</dbReference>
<evidence type="ECO:0000256" key="11">
    <source>
        <dbReference type="ARBA" id="ARBA00023180"/>
    </source>
</evidence>
<organism evidence="16 17">
    <name type="scientific">Biomphalaria glabrata</name>
    <name type="common">Bloodfluke planorb</name>
    <name type="synonym">Freshwater snail</name>
    <dbReference type="NCBI Taxonomy" id="6526"/>
    <lineage>
        <taxon>Eukaryota</taxon>
        <taxon>Metazoa</taxon>
        <taxon>Spiralia</taxon>
        <taxon>Lophotrochozoa</taxon>
        <taxon>Mollusca</taxon>
        <taxon>Gastropoda</taxon>
        <taxon>Heterobranchia</taxon>
        <taxon>Euthyneura</taxon>
        <taxon>Panpulmonata</taxon>
        <taxon>Hygrophila</taxon>
        <taxon>Lymnaeoidea</taxon>
        <taxon>Planorbidae</taxon>
        <taxon>Biomphalaria</taxon>
    </lineage>
</organism>
<evidence type="ECO:0000256" key="7">
    <source>
        <dbReference type="ARBA" id="ARBA00022989"/>
    </source>
</evidence>
<feature type="transmembrane region" description="Helical" evidence="15">
    <location>
        <begin position="373"/>
        <end position="392"/>
    </location>
</feature>
<evidence type="ECO:0000313" key="17">
    <source>
        <dbReference type="RefSeq" id="XP_055874830.1"/>
    </source>
</evidence>
<evidence type="ECO:0000256" key="5">
    <source>
        <dbReference type="ARBA" id="ARBA00022847"/>
    </source>
</evidence>
<keyword evidence="9" id="KW-0406">Ion transport</keyword>
<feature type="region of interest" description="Disordered" evidence="14">
    <location>
        <begin position="539"/>
        <end position="559"/>
    </location>
</feature>
<dbReference type="Proteomes" id="UP001165740">
    <property type="component" value="Chromosome 2"/>
</dbReference>
<keyword evidence="7 15" id="KW-1133">Transmembrane helix</keyword>
<dbReference type="PROSITE" id="PS50283">
    <property type="entry name" value="NA_SOLUT_SYMP_3"/>
    <property type="match status" value="1"/>
</dbReference>
<evidence type="ECO:0000256" key="13">
    <source>
        <dbReference type="RuleBase" id="RU362091"/>
    </source>
</evidence>
<dbReference type="InterPro" id="IPR001734">
    <property type="entry name" value="Na/solute_symporter"/>
</dbReference>
<dbReference type="CDD" id="cd11474">
    <property type="entry name" value="SLC5sbd_CHT"/>
    <property type="match status" value="1"/>
</dbReference>
<keyword evidence="5" id="KW-0769">Symport</keyword>
<dbReference type="InterPro" id="IPR038377">
    <property type="entry name" value="Na/Glc_symporter_sf"/>
</dbReference>
<keyword evidence="10 15" id="KW-0472">Membrane</keyword>
<keyword evidence="3" id="KW-0813">Transport</keyword>
<evidence type="ECO:0000256" key="2">
    <source>
        <dbReference type="ARBA" id="ARBA00006434"/>
    </source>
</evidence>
<evidence type="ECO:0000256" key="12">
    <source>
        <dbReference type="ARBA" id="ARBA00023201"/>
    </source>
</evidence>
<keyword evidence="4 15" id="KW-0812">Transmembrane</keyword>
<dbReference type="PANTHER" id="PTHR45897">
    <property type="entry name" value="HIGH-AFFINITY CHOLINE TRANSPORTER 1"/>
    <property type="match status" value="1"/>
</dbReference>
<comment type="subcellular location">
    <subcellularLocation>
        <location evidence="1">Membrane</location>
        <topology evidence="1">Multi-pass membrane protein</topology>
    </subcellularLocation>
</comment>
<feature type="transmembrane region" description="Helical" evidence="15">
    <location>
        <begin position="46"/>
        <end position="67"/>
    </location>
</feature>
<dbReference type="GO" id="GO:0005886">
    <property type="term" value="C:plasma membrane"/>
    <property type="evidence" value="ECO:0007669"/>
    <property type="project" value="TreeGrafter"/>
</dbReference>
<keyword evidence="12" id="KW-0739">Sodium transport</keyword>
<evidence type="ECO:0000256" key="3">
    <source>
        <dbReference type="ARBA" id="ARBA00022448"/>
    </source>
</evidence>
<feature type="transmembrane region" description="Helical" evidence="15">
    <location>
        <begin position="186"/>
        <end position="206"/>
    </location>
</feature>
<evidence type="ECO:0000256" key="8">
    <source>
        <dbReference type="ARBA" id="ARBA00023053"/>
    </source>
</evidence>
<evidence type="ECO:0000256" key="6">
    <source>
        <dbReference type="ARBA" id="ARBA00022979"/>
    </source>
</evidence>
<name>A0A9W2ZIR4_BIOGL</name>
<feature type="transmembrane region" description="Helical" evidence="15">
    <location>
        <begin position="311"/>
        <end position="334"/>
    </location>
</feature>
<evidence type="ECO:0000256" key="9">
    <source>
        <dbReference type="ARBA" id="ARBA00023065"/>
    </source>
</evidence>
<evidence type="ECO:0000256" key="10">
    <source>
        <dbReference type="ARBA" id="ARBA00023136"/>
    </source>
</evidence>
<proteinExistence type="inferred from homology"/>
<feature type="transmembrane region" description="Helical" evidence="15">
    <location>
        <begin position="398"/>
        <end position="418"/>
    </location>
</feature>
<dbReference type="OrthoDB" id="546820at2759"/>
<feature type="transmembrane region" description="Helical" evidence="15">
    <location>
        <begin position="472"/>
        <end position="492"/>
    </location>
</feature>
<feature type="transmembrane region" description="Helical" evidence="15">
    <location>
        <begin position="425"/>
        <end position="442"/>
    </location>
</feature>
<keyword evidence="6" id="KW-0530">Neurotransmitter biosynthesis</keyword>
<evidence type="ECO:0000313" key="18">
    <source>
        <dbReference type="RefSeq" id="XP_055874831.1"/>
    </source>
</evidence>
<feature type="compositionally biased region" description="Polar residues" evidence="14">
    <location>
        <begin position="544"/>
        <end position="553"/>
    </location>
</feature>
<sequence length="593" mass="65655">MWVFFIILLSFYLIITFLGIWAARKFGIIRTSSQTTVDDVLLANRSIGLTLGLLSMTATWVGGSFILGTAEVLHSEGGLIWCQAPIGYALSLIVGGRFFASQMRNSGYRTMFDPFLWKYGDVMHCLLFVPALVGDITYCAGILNAIGSALKVVLDLKQEIAIVISAACSCIYTLLGGMYAVAYTDVLQLACLCLGLWLSVPFVLTNKHVSVIYENTDWIGRLETNEILVYLDTFALIVFGAIPWQVYWQRVLAAKSGIIAKQISYIGALGCLFMAIPAVLIGAAAFNAKWKETDYAMDTLLEKDNPNVMPLVLKYFTPPVVLFISMAAIAAGAMSSTDSSLLSSSGIFARNIVGLMYYRIFQEKLSQNAQISIMRAALVIITGLSCVISLLVDSTYSLWVLSSDLVYVILFPQFLCVLHVRKSNAYGSFVSFCTGLTLRLLGGERKVFFGALIKYPWYDETNQCQLFPFKTFSMILSLLSLIGVSYLTHFLFNGQYISMSYDFFKCFQTRESLQDEVIKNVFMKTVSATMAPADNFKEDKTDVADQSQAPQTKPNDHRSIALNFQAGSGRMSPTKEMSFTKTKSISSMYSSTV</sequence>
<dbReference type="InterPro" id="IPR052244">
    <property type="entry name" value="Choline_transporter"/>
</dbReference>
<dbReference type="GO" id="GO:0005307">
    <property type="term" value="F:choline:sodium symporter activity"/>
    <property type="evidence" value="ECO:0007669"/>
    <property type="project" value="TreeGrafter"/>
</dbReference>
<evidence type="ECO:0000256" key="4">
    <source>
        <dbReference type="ARBA" id="ARBA00022692"/>
    </source>
</evidence>
<dbReference type="Gene3D" id="1.20.1730.10">
    <property type="entry name" value="Sodium/glucose cotransporter"/>
    <property type="match status" value="1"/>
</dbReference>
<feature type="transmembrane region" description="Helical" evidence="15">
    <location>
        <begin position="227"/>
        <end position="246"/>
    </location>
</feature>
<evidence type="ECO:0000256" key="14">
    <source>
        <dbReference type="SAM" id="MobiDB-lite"/>
    </source>
</evidence>
<feature type="transmembrane region" description="Helical" evidence="15">
    <location>
        <begin position="79"/>
        <end position="99"/>
    </location>
</feature>
<evidence type="ECO:0000256" key="1">
    <source>
        <dbReference type="ARBA" id="ARBA00004141"/>
    </source>
</evidence>
<dbReference type="GeneID" id="106056034"/>
<comment type="similarity">
    <text evidence="2 13">Belongs to the sodium:solute symporter (SSF) (TC 2.A.21) family.</text>
</comment>
<dbReference type="GO" id="GO:0008292">
    <property type="term" value="P:acetylcholine biosynthetic process"/>
    <property type="evidence" value="ECO:0007669"/>
    <property type="project" value="TreeGrafter"/>
</dbReference>
<dbReference type="AlphaFoldDB" id="A0A9W2ZIR4"/>
<accession>A0A9W2ZIR4</accession>
<dbReference type="RefSeq" id="XP_055874830.1">
    <property type="nucleotide sequence ID" value="XM_056018855.1"/>
</dbReference>
<reference evidence="17 18" key="1">
    <citation type="submission" date="2025-04" db="UniProtKB">
        <authorList>
            <consortium name="RefSeq"/>
        </authorList>
    </citation>
    <scope>IDENTIFICATION</scope>
</reference>